<evidence type="ECO:0000313" key="6">
    <source>
        <dbReference type="EMBL" id="RFM23102.1"/>
    </source>
</evidence>
<reference evidence="6 7" key="1">
    <citation type="journal article" date="2011" name="ISME J.">
        <title>Community ecology of hot spring cyanobacterial mats: predominant populations and their functional potential.</title>
        <authorList>
            <person name="Klatt C.G."/>
            <person name="Wood J.M."/>
            <person name="Rusch D.B."/>
            <person name="Bateson M.M."/>
            <person name="Hamamura N."/>
            <person name="Heidelberg J.F."/>
            <person name="Grossman A.R."/>
            <person name="Bhaya D."/>
            <person name="Cohan F.M."/>
            <person name="Kuhl M."/>
            <person name="Bryant D.A."/>
            <person name="Ward D.M."/>
        </authorList>
    </citation>
    <scope>NUCLEOTIDE SEQUENCE [LARGE SCALE GENOMIC DNA]</scope>
    <source>
        <strain evidence="6">OS</strain>
    </source>
</reference>
<dbReference type="Pfam" id="PF01943">
    <property type="entry name" value="Polysacc_synt"/>
    <property type="match status" value="1"/>
</dbReference>
<sequence>MNPLTTLPTLRLKVAQLLKRLYTSQFIRNASLVMVLSVVSKTLAFFASAFAAKSMGPVHYGISGIAHTSALQVGLLYYLGLDTVAIRRIAANKYADSTCKLIETIITLRLCIASAIALIWTGAVWLMADELHKMAWTCAGVILWLNALQLNFVFTAIEKMPTLNAIQTFATSLSALGIFLVFKPGAPAGLDLVFTATSTAIIIGLSWMAYWREFGRWPVSSVLFHLPTAELQNVLSESWKYFVTVLVLYLFTFFQIPLIEMLSSTHEAGIYRTAFALTSGLDYFLQSFYLLLFPRVIAWKEQNEQVLAEQQQRAFLLFSALGVAIAIVVWIGAPIFYKHFLGREFLAGVDACRILMLAKLTGFAVQIYIQLLMAMKRDTDFMIISCLGAAISLTLSLLLIPSMGGFGAACAAATGEMIINASSVLWFRKLRQAQLAVAEAKS</sequence>
<dbReference type="AlphaFoldDB" id="A0A395LWX3"/>
<comment type="subcellular location">
    <subcellularLocation>
        <location evidence="1">Membrane</location>
        <topology evidence="1">Multi-pass membrane protein</topology>
    </subcellularLocation>
</comment>
<feature type="transmembrane region" description="Helical" evidence="5">
    <location>
        <begin position="345"/>
        <end position="369"/>
    </location>
</feature>
<gene>
    <name evidence="6" type="ORF">D0433_12590</name>
</gene>
<feature type="transmembrane region" description="Helical" evidence="5">
    <location>
        <begin position="134"/>
        <end position="154"/>
    </location>
</feature>
<name>A0A395LWX3_9BACT</name>
<evidence type="ECO:0000313" key="7">
    <source>
        <dbReference type="Proteomes" id="UP000266389"/>
    </source>
</evidence>
<keyword evidence="2 5" id="KW-0812">Transmembrane</keyword>
<feature type="transmembrane region" description="Helical" evidence="5">
    <location>
        <begin position="406"/>
        <end position="427"/>
    </location>
</feature>
<dbReference type="GO" id="GO:0016020">
    <property type="term" value="C:membrane"/>
    <property type="evidence" value="ECO:0007669"/>
    <property type="project" value="UniProtKB-SubCell"/>
</dbReference>
<dbReference type="PANTHER" id="PTHR43424:SF1">
    <property type="entry name" value="LOCUS PUTATIVE PROTEIN 1-RELATED"/>
    <property type="match status" value="1"/>
</dbReference>
<evidence type="ECO:0000256" key="1">
    <source>
        <dbReference type="ARBA" id="ARBA00004141"/>
    </source>
</evidence>
<feature type="transmembrane region" description="Helical" evidence="5">
    <location>
        <begin position="241"/>
        <end position="258"/>
    </location>
</feature>
<feature type="transmembrane region" description="Helical" evidence="5">
    <location>
        <begin position="381"/>
        <end position="400"/>
    </location>
</feature>
<evidence type="ECO:0000256" key="5">
    <source>
        <dbReference type="SAM" id="Phobius"/>
    </source>
</evidence>
<keyword evidence="4 5" id="KW-0472">Membrane</keyword>
<feature type="transmembrane region" description="Helical" evidence="5">
    <location>
        <begin position="58"/>
        <end position="80"/>
    </location>
</feature>
<dbReference type="EMBL" id="PHFL01000070">
    <property type="protein sequence ID" value="RFM23102.1"/>
    <property type="molecule type" value="Genomic_DNA"/>
</dbReference>
<dbReference type="InterPro" id="IPR002797">
    <property type="entry name" value="Polysacc_synth"/>
</dbReference>
<feature type="transmembrane region" description="Helical" evidence="5">
    <location>
        <begin position="30"/>
        <end position="52"/>
    </location>
</feature>
<evidence type="ECO:0000256" key="2">
    <source>
        <dbReference type="ARBA" id="ARBA00022692"/>
    </source>
</evidence>
<keyword evidence="3 5" id="KW-1133">Transmembrane helix</keyword>
<feature type="transmembrane region" description="Helical" evidence="5">
    <location>
        <begin position="101"/>
        <end position="128"/>
    </location>
</feature>
<accession>A0A395LWX3</accession>
<organism evidence="6 7">
    <name type="scientific">Candidatus Thermochlorobacter aerophilus</name>
    <dbReference type="NCBI Taxonomy" id="1868324"/>
    <lineage>
        <taxon>Bacteria</taxon>
        <taxon>Pseudomonadati</taxon>
        <taxon>Chlorobiota</taxon>
        <taxon>Chlorobiia</taxon>
        <taxon>Chlorobiales</taxon>
        <taxon>Candidatus Thermochlorobacteriaceae</taxon>
        <taxon>Candidatus Thermochlorobacter</taxon>
    </lineage>
</organism>
<proteinExistence type="predicted"/>
<comment type="caution">
    <text evidence="6">The sequence shown here is derived from an EMBL/GenBank/DDBJ whole genome shotgun (WGS) entry which is preliminary data.</text>
</comment>
<evidence type="ECO:0000256" key="3">
    <source>
        <dbReference type="ARBA" id="ARBA00022989"/>
    </source>
</evidence>
<protein>
    <submittedName>
        <fullName evidence="6">Uncharacterized protein</fullName>
    </submittedName>
</protein>
<feature type="transmembrane region" description="Helical" evidence="5">
    <location>
        <begin position="314"/>
        <end position="333"/>
    </location>
</feature>
<dbReference type="InterPro" id="IPR052556">
    <property type="entry name" value="PolySynth_Transporter"/>
</dbReference>
<evidence type="ECO:0000256" key="4">
    <source>
        <dbReference type="ARBA" id="ARBA00023136"/>
    </source>
</evidence>
<feature type="transmembrane region" description="Helical" evidence="5">
    <location>
        <begin position="192"/>
        <end position="211"/>
    </location>
</feature>
<dbReference type="PANTHER" id="PTHR43424">
    <property type="entry name" value="LOCUS PUTATIVE PROTEIN 1-RELATED"/>
    <property type="match status" value="1"/>
</dbReference>
<dbReference type="Proteomes" id="UP000266389">
    <property type="component" value="Unassembled WGS sequence"/>
</dbReference>
<feature type="transmembrane region" description="Helical" evidence="5">
    <location>
        <begin position="270"/>
        <end position="293"/>
    </location>
</feature>
<feature type="transmembrane region" description="Helical" evidence="5">
    <location>
        <begin position="166"/>
        <end position="186"/>
    </location>
</feature>